<dbReference type="PANTHER" id="PTHR30399:SF1">
    <property type="entry name" value="UTP PYROPHOSPHATASE"/>
    <property type="match status" value="1"/>
</dbReference>
<dbReference type="Gene3D" id="3.30.2010.10">
    <property type="entry name" value="Metalloproteases ('zincins'), catalytic domain"/>
    <property type="match status" value="1"/>
</dbReference>
<dbReference type="Pfam" id="PF01863">
    <property type="entry name" value="YgjP-like"/>
    <property type="match status" value="2"/>
</dbReference>
<dbReference type="RefSeq" id="WP_085755430.1">
    <property type="nucleotide sequence ID" value="NZ_CP021023.1"/>
</dbReference>
<dbReference type="InterPro" id="IPR053136">
    <property type="entry name" value="UTP_pyrophosphatase-like"/>
</dbReference>
<proteinExistence type="predicted"/>
<evidence type="ECO:0000259" key="1">
    <source>
        <dbReference type="Pfam" id="PF01863"/>
    </source>
</evidence>
<dbReference type="PANTHER" id="PTHR30399">
    <property type="entry name" value="UNCHARACTERIZED PROTEIN YGJP"/>
    <property type="match status" value="1"/>
</dbReference>
<dbReference type="KEGG" id="pbp:STSP1_01134"/>
<name>A0A1W6LLX9_9BACT</name>
<evidence type="ECO:0000313" key="2">
    <source>
        <dbReference type="EMBL" id="ARN56744.1"/>
    </source>
</evidence>
<dbReference type="STRING" id="1941349.STSP1_01134"/>
<dbReference type="EMBL" id="CP021023">
    <property type="protein sequence ID" value="ARN56744.1"/>
    <property type="molecule type" value="Genomic_DNA"/>
</dbReference>
<sequence length="208" mass="24527">MDFTANLEGIEIRVVTSPRAKHLRLTVSQNGARLSVPRGVSSRRAIEFLKTKRDWLRKSFAKVEKRKENLNSRLKEMPRLDLYQQQEEIFRKAQRLADRFGFDYSKITFRCQKTRWGSCSSKNNISLNINMVLLPEYLQDYLILHELAHTKVKSHCKKFWHLLDDCCGQRSAKALDKELNSYSILFTPEQIWQLHEDRAQPNISQETE</sequence>
<reference evidence="3" key="1">
    <citation type="submission" date="2017-04" db="EMBL/GenBank/DDBJ databases">
        <title>Comparative genomics and description of representatives of a novel lineage of planctomycetes thriving in anoxic sediments.</title>
        <authorList>
            <person name="Spring S."/>
            <person name="Bunk B."/>
            <person name="Sproer C."/>
        </authorList>
    </citation>
    <scope>NUCLEOTIDE SEQUENCE [LARGE SCALE GENOMIC DNA]</scope>
    <source>
        <strain evidence="3">ST-PulAB-D4</strain>
    </source>
</reference>
<dbReference type="CDD" id="cd07344">
    <property type="entry name" value="M48_yhfN_like"/>
    <property type="match status" value="1"/>
</dbReference>
<dbReference type="AlphaFoldDB" id="A0A1W6LLX9"/>
<dbReference type="InterPro" id="IPR002725">
    <property type="entry name" value="YgjP-like_metallopeptidase"/>
</dbReference>
<feature type="domain" description="YgjP-like metallopeptidase" evidence="1">
    <location>
        <begin position="21"/>
        <end position="73"/>
    </location>
</feature>
<protein>
    <recommendedName>
        <fullName evidence="1">YgjP-like metallopeptidase domain-containing protein</fullName>
    </recommendedName>
</protein>
<gene>
    <name evidence="2" type="ORF">STSP1_01134</name>
</gene>
<keyword evidence="3" id="KW-1185">Reference proteome</keyword>
<dbReference type="Proteomes" id="UP000193334">
    <property type="component" value="Chromosome"/>
</dbReference>
<feature type="domain" description="YgjP-like metallopeptidase" evidence="1">
    <location>
        <begin position="83"/>
        <end position="181"/>
    </location>
</feature>
<evidence type="ECO:0000313" key="3">
    <source>
        <dbReference type="Proteomes" id="UP000193334"/>
    </source>
</evidence>
<organism evidence="2 3">
    <name type="scientific">Sedimentisphaera salicampi</name>
    <dbReference type="NCBI Taxonomy" id="1941349"/>
    <lineage>
        <taxon>Bacteria</taxon>
        <taxon>Pseudomonadati</taxon>
        <taxon>Planctomycetota</taxon>
        <taxon>Phycisphaerae</taxon>
        <taxon>Sedimentisphaerales</taxon>
        <taxon>Sedimentisphaeraceae</taxon>
        <taxon>Sedimentisphaera</taxon>
    </lineage>
</organism>
<accession>A0A1W6LLX9</accession>